<protein>
    <recommendedName>
        <fullName evidence="2">DUF7330 domain-containing protein</fullName>
    </recommendedName>
</protein>
<dbReference type="Proteomes" id="UP000076871">
    <property type="component" value="Unassembled WGS sequence"/>
</dbReference>
<keyword evidence="4" id="KW-1185">Reference proteome</keyword>
<gene>
    <name evidence="3" type="ORF">LAESUDRAFT_651676</name>
</gene>
<dbReference type="InParanoid" id="A0A165EKF3"/>
<evidence type="ECO:0000313" key="4">
    <source>
        <dbReference type="Proteomes" id="UP000076871"/>
    </source>
</evidence>
<proteinExistence type="predicted"/>
<accession>A0A165EKF3</accession>
<dbReference type="RefSeq" id="XP_040764983.1">
    <property type="nucleotide sequence ID" value="XM_040904311.1"/>
</dbReference>
<dbReference type="InterPro" id="IPR055754">
    <property type="entry name" value="DUF7330"/>
</dbReference>
<dbReference type="OrthoDB" id="2593559at2759"/>
<reference evidence="3 4" key="1">
    <citation type="journal article" date="2016" name="Mol. Biol. Evol.">
        <title>Comparative Genomics of Early-Diverging Mushroom-Forming Fungi Provides Insights into the Origins of Lignocellulose Decay Capabilities.</title>
        <authorList>
            <person name="Nagy L.G."/>
            <person name="Riley R."/>
            <person name="Tritt A."/>
            <person name="Adam C."/>
            <person name="Daum C."/>
            <person name="Floudas D."/>
            <person name="Sun H."/>
            <person name="Yadav J.S."/>
            <person name="Pangilinan J."/>
            <person name="Larsson K.H."/>
            <person name="Matsuura K."/>
            <person name="Barry K."/>
            <person name="Labutti K."/>
            <person name="Kuo R."/>
            <person name="Ohm R.A."/>
            <person name="Bhattacharya S.S."/>
            <person name="Shirouzu T."/>
            <person name="Yoshinaga Y."/>
            <person name="Martin F.M."/>
            <person name="Grigoriev I.V."/>
            <person name="Hibbett D.S."/>
        </authorList>
    </citation>
    <scope>NUCLEOTIDE SEQUENCE [LARGE SCALE GENOMIC DNA]</scope>
    <source>
        <strain evidence="3 4">93-53</strain>
    </source>
</reference>
<organism evidence="3 4">
    <name type="scientific">Laetiporus sulphureus 93-53</name>
    <dbReference type="NCBI Taxonomy" id="1314785"/>
    <lineage>
        <taxon>Eukaryota</taxon>
        <taxon>Fungi</taxon>
        <taxon>Dikarya</taxon>
        <taxon>Basidiomycota</taxon>
        <taxon>Agaricomycotina</taxon>
        <taxon>Agaricomycetes</taxon>
        <taxon>Polyporales</taxon>
        <taxon>Laetiporus</taxon>
    </lineage>
</organism>
<dbReference type="EMBL" id="KV427620">
    <property type="protein sequence ID" value="KZT07243.1"/>
    <property type="molecule type" value="Genomic_DNA"/>
</dbReference>
<feature type="compositionally biased region" description="Low complexity" evidence="1">
    <location>
        <begin position="19"/>
        <end position="29"/>
    </location>
</feature>
<evidence type="ECO:0000259" key="2">
    <source>
        <dbReference type="Pfam" id="PF24016"/>
    </source>
</evidence>
<evidence type="ECO:0000313" key="3">
    <source>
        <dbReference type="EMBL" id="KZT07243.1"/>
    </source>
</evidence>
<evidence type="ECO:0000256" key="1">
    <source>
        <dbReference type="SAM" id="MobiDB-lite"/>
    </source>
</evidence>
<dbReference type="Pfam" id="PF24016">
    <property type="entry name" value="DUF7330"/>
    <property type="match status" value="1"/>
</dbReference>
<feature type="compositionally biased region" description="Pro residues" evidence="1">
    <location>
        <begin position="30"/>
        <end position="44"/>
    </location>
</feature>
<dbReference type="GeneID" id="63821341"/>
<feature type="domain" description="DUF7330" evidence="2">
    <location>
        <begin position="127"/>
        <end position="237"/>
    </location>
</feature>
<name>A0A165EKF3_9APHY</name>
<dbReference type="AlphaFoldDB" id="A0A165EKF3"/>
<sequence length="349" mass="37222">MLTVVQRVDAPPPYDGTRAESSGAPSAAAPSPPPLSPPPRPLPVFRPTTKQCVNYLSLFSRNDAISGTYLVDPLLSASPFEGIFACRDKRKAHKRDRSIERDHARHLRDAFGTIPNVDEKDPARRCEVNAALRSRNGAINIDLAIADSGTGRIVNGQETTVCGRVMLSSRHGRINVNLFEVQLGRAVDLDVSTRSGSITVFLPPTFNGAIALHTRNGSRGVHFLPAFAERACVVRSSERDLLVAVSSPERPANPPSQYGAPSAGTDYCVIRTRHGKITIGLSGVDIAPVLMRTGGLMGQFEALVEAGHKQLETMIEAGTKAIETALIGRLEAGGVASARPAPYAPRGGL</sequence>
<feature type="region of interest" description="Disordered" evidence="1">
    <location>
        <begin position="1"/>
        <end position="46"/>
    </location>
</feature>